<evidence type="ECO:0000313" key="5">
    <source>
        <dbReference type="EMBL" id="QBI55682.1"/>
    </source>
</evidence>
<dbReference type="EMBL" id="CP036455">
    <property type="protein sequence ID" value="QBI55682.1"/>
    <property type="molecule type" value="Genomic_DNA"/>
</dbReference>
<reference evidence="5 6" key="1">
    <citation type="submission" date="2019-02" db="EMBL/GenBank/DDBJ databases">
        <authorList>
            <person name="Khodamoradi S."/>
            <person name="Hahnke R.L."/>
            <person name="Kaempfer P."/>
            <person name="Schumann P."/>
            <person name="Rohde M."/>
            <person name="Steinert M."/>
            <person name="Luzhetskyy A."/>
            <person name="Wink J."/>
            <person name="Ruckert C."/>
        </authorList>
    </citation>
    <scope>NUCLEOTIDE SEQUENCE [LARGE SCALE GENOMIC DNA]</scope>
    <source>
        <strain evidence="5 6">M2</strain>
    </source>
</reference>
<dbReference type="InterPro" id="IPR050902">
    <property type="entry name" value="ABC_Transporter_SBP"/>
</dbReference>
<dbReference type="NCBIfam" id="NF038402">
    <property type="entry name" value="TroA_like"/>
    <property type="match status" value="1"/>
</dbReference>
<dbReference type="Proteomes" id="UP000292235">
    <property type="component" value="Chromosome"/>
</dbReference>
<evidence type="ECO:0000256" key="2">
    <source>
        <dbReference type="ARBA" id="ARBA00022729"/>
    </source>
</evidence>
<dbReference type="PANTHER" id="PTHR30535:SF34">
    <property type="entry name" value="MOLYBDATE-BINDING PROTEIN MOLA"/>
    <property type="match status" value="1"/>
</dbReference>
<evidence type="ECO:0000313" key="6">
    <source>
        <dbReference type="Proteomes" id="UP000292235"/>
    </source>
</evidence>
<comment type="similarity">
    <text evidence="1">Belongs to the bacterial solute-binding protein 8 family.</text>
</comment>
<gene>
    <name evidence="5" type="primary">yfmC</name>
    <name evidence="5" type="ORF">EKD16_19595</name>
</gene>
<dbReference type="Pfam" id="PF01497">
    <property type="entry name" value="Peripla_BP_2"/>
    <property type="match status" value="1"/>
</dbReference>
<feature type="signal peptide" evidence="3">
    <location>
        <begin position="1"/>
        <end position="22"/>
    </location>
</feature>
<protein>
    <submittedName>
        <fullName evidence="5">Fe(3+)-citrate-binding protein YfmC</fullName>
    </submittedName>
</protein>
<dbReference type="InterPro" id="IPR054828">
    <property type="entry name" value="Vit_B12_bind_prot"/>
</dbReference>
<dbReference type="AlphaFoldDB" id="A0A4V0ZK43"/>
<feature type="domain" description="Fe/B12 periplasmic-binding" evidence="4">
    <location>
        <begin position="61"/>
        <end position="312"/>
    </location>
</feature>
<evidence type="ECO:0000256" key="1">
    <source>
        <dbReference type="ARBA" id="ARBA00008814"/>
    </source>
</evidence>
<sequence length="315" mass="33713" precursor="true">MPSARRLPAALLLAALALSACGSPQNTGQDAQEQHDQDAGAFPVTVQDASGEVTIESPPQRIVSLTPSVTEMLFAIGAGEQVAAVDEYSNHPEKAPTTDLSGFEPSVEAITEYNPDLVVLARDAADAAEQLRKVDVPVLLMPAATTLDQAYGQMRMLGESTGHADRADEVADRVESDVDRIVEETTAELGDTDLSFYHELDAGLYSVTSETFIGQVYDRFGLENIADSAEDAAGGYPQLSAEYVVEQDPDLIFLSYPGDQVVQEVRKRPAFDEIDAVQDGDIVRLDPDISSRWGPRVVDLAESVSAAVTAAAEDQ</sequence>
<organism evidence="5 6">
    <name type="scientific">Streptomonospora litoralis</name>
    <dbReference type="NCBI Taxonomy" id="2498135"/>
    <lineage>
        <taxon>Bacteria</taxon>
        <taxon>Bacillati</taxon>
        <taxon>Actinomycetota</taxon>
        <taxon>Actinomycetes</taxon>
        <taxon>Streptosporangiales</taxon>
        <taxon>Nocardiopsidaceae</taxon>
        <taxon>Streptomonospora</taxon>
    </lineage>
</organism>
<dbReference type="SUPFAM" id="SSF53807">
    <property type="entry name" value="Helical backbone' metal receptor"/>
    <property type="match status" value="1"/>
</dbReference>
<dbReference type="PROSITE" id="PS51257">
    <property type="entry name" value="PROKAR_LIPOPROTEIN"/>
    <property type="match status" value="1"/>
</dbReference>
<dbReference type="PANTHER" id="PTHR30535">
    <property type="entry name" value="VITAMIN B12-BINDING PROTEIN"/>
    <property type="match status" value="1"/>
</dbReference>
<dbReference type="CDD" id="cd01143">
    <property type="entry name" value="YvrC"/>
    <property type="match status" value="1"/>
</dbReference>
<dbReference type="OrthoDB" id="6495095at2"/>
<evidence type="ECO:0000256" key="3">
    <source>
        <dbReference type="SAM" id="SignalP"/>
    </source>
</evidence>
<evidence type="ECO:0000259" key="4">
    <source>
        <dbReference type="PROSITE" id="PS50983"/>
    </source>
</evidence>
<keyword evidence="6" id="KW-1185">Reference proteome</keyword>
<dbReference type="InterPro" id="IPR002491">
    <property type="entry name" value="ABC_transptr_periplasmic_BD"/>
</dbReference>
<name>A0A4V0ZK43_9ACTN</name>
<dbReference type="KEGG" id="strr:EKD16_19595"/>
<dbReference type="RefSeq" id="WP_131099771.1">
    <property type="nucleotide sequence ID" value="NZ_CP036455.1"/>
</dbReference>
<feature type="chain" id="PRO_5039421538" evidence="3">
    <location>
        <begin position="23"/>
        <end position="315"/>
    </location>
</feature>
<dbReference type="Gene3D" id="3.40.50.1980">
    <property type="entry name" value="Nitrogenase molybdenum iron protein domain"/>
    <property type="match status" value="2"/>
</dbReference>
<keyword evidence="2 3" id="KW-0732">Signal</keyword>
<dbReference type="PROSITE" id="PS50983">
    <property type="entry name" value="FE_B12_PBP"/>
    <property type="match status" value="1"/>
</dbReference>
<proteinExistence type="inferred from homology"/>
<accession>A0A4V0ZK43</accession>
<dbReference type="GO" id="GO:0071281">
    <property type="term" value="P:cellular response to iron ion"/>
    <property type="evidence" value="ECO:0007669"/>
    <property type="project" value="TreeGrafter"/>
</dbReference>